<dbReference type="CDD" id="cd17468">
    <property type="entry name" value="T3SS_HrpP_C"/>
    <property type="match status" value="1"/>
</dbReference>
<dbReference type="Proteomes" id="UP001239418">
    <property type="component" value="Chromosome"/>
</dbReference>
<evidence type="ECO:0000313" key="2">
    <source>
        <dbReference type="EMBL" id="WLG82433.1"/>
    </source>
</evidence>
<feature type="compositionally biased region" description="Polar residues" evidence="1">
    <location>
        <begin position="1"/>
        <end position="16"/>
    </location>
</feature>
<dbReference type="InterPro" id="IPR049757">
    <property type="entry name" value="T3SS_HrpP-like_C"/>
</dbReference>
<feature type="region of interest" description="Disordered" evidence="1">
    <location>
        <begin position="1"/>
        <end position="36"/>
    </location>
</feature>
<evidence type="ECO:0000313" key="3">
    <source>
        <dbReference type="Proteomes" id="UP001239418"/>
    </source>
</evidence>
<name>A0ABY9EQ90_9PSED</name>
<dbReference type="RefSeq" id="WP_305445561.1">
    <property type="nucleotide sequence ID" value="NZ_CP117454.1"/>
</dbReference>
<sequence>MNHAHASTKTANTRPQETPGRNEFPRTAHPSEPVSEIRHDGEVFETLISPDLGWFSPALGGFTGEGSSQGFAGSTPSFEPESGAATYSAPLWDALTQHIDEQPPLADDLPIEAVFELPNLGEVAVQVMRQGNVMDIALRFAQGDAWTRCRENQESSRRLLSQRLGRRVKLSFELKDR</sequence>
<organism evidence="2 3">
    <name type="scientific">Pseudomonas cucumis</name>
    <dbReference type="NCBI Taxonomy" id="2954082"/>
    <lineage>
        <taxon>Bacteria</taxon>
        <taxon>Pseudomonadati</taxon>
        <taxon>Pseudomonadota</taxon>
        <taxon>Gammaproteobacteria</taxon>
        <taxon>Pseudomonadales</taxon>
        <taxon>Pseudomonadaceae</taxon>
        <taxon>Pseudomonas</taxon>
    </lineage>
</organism>
<accession>A0ABY9EQ90</accession>
<protein>
    <submittedName>
        <fullName evidence="2">Type III secretion system HrpP C-terminal domain-containing protein</fullName>
    </submittedName>
</protein>
<evidence type="ECO:0000256" key="1">
    <source>
        <dbReference type="SAM" id="MobiDB-lite"/>
    </source>
</evidence>
<dbReference type="EMBL" id="CP117454">
    <property type="protein sequence ID" value="WLG82433.1"/>
    <property type="molecule type" value="Genomic_DNA"/>
</dbReference>
<keyword evidence="3" id="KW-1185">Reference proteome</keyword>
<reference evidence="2 3" key="1">
    <citation type="submission" date="2023-02" db="EMBL/GenBank/DDBJ databases">
        <title>Evolution of Hrp T3SS in non-pathogenic Pseudomonas fluorescens.</title>
        <authorList>
            <person name="Liao K."/>
            <person name="Wei H."/>
            <person name="Gu Y."/>
        </authorList>
    </citation>
    <scope>NUCLEOTIDE SEQUENCE [LARGE SCALE GENOMIC DNA]</scope>
    <source>
        <strain evidence="2 3">FP1935</strain>
    </source>
</reference>
<gene>
    <name evidence="2" type="ORF">PSH97_14905</name>
</gene>
<proteinExistence type="predicted"/>